<reference evidence="9" key="1">
    <citation type="submission" date="2019-09" db="EMBL/GenBank/DDBJ databases">
        <title>Bird 10,000 Genomes (B10K) Project - Family phase.</title>
        <authorList>
            <person name="Zhang G."/>
        </authorList>
    </citation>
    <scope>NUCLEOTIDE SEQUENCE</scope>
    <source>
        <strain evidence="9">B10K-DU-024-03</strain>
        <tissue evidence="9">Muscle</tissue>
    </source>
</reference>
<dbReference type="PROSITE" id="PS51233">
    <property type="entry name" value="VWFD"/>
    <property type="match status" value="2"/>
</dbReference>
<dbReference type="GO" id="GO:0031012">
    <property type="term" value="C:extracellular matrix"/>
    <property type="evidence" value="ECO:0007669"/>
    <property type="project" value="TreeGrafter"/>
</dbReference>
<keyword evidence="6" id="KW-1015">Disulfide bond</keyword>
<evidence type="ECO:0000256" key="4">
    <source>
        <dbReference type="ARBA" id="ARBA00022737"/>
    </source>
</evidence>
<dbReference type="Pfam" id="PF12714">
    <property type="entry name" value="TILa"/>
    <property type="match status" value="1"/>
</dbReference>
<sequence>ARTAFGLRVSFDWYSYARVLLPDAYAGAVCGLCGDADGRPANDFVTRGGRLAADEIQLADGWKVAEVPGCSAGCADCPACDEERKRFYRGDGYCGVIAESDGPFRACHPLVDPAPFLEDCAFDACHHKGHRDTVCKAVAAYVTECQSRGVALETWRTPSFCSPSCPRHSHYELCAPPCPPTCPDPSNTPRCPSSSSPCAEGCVCDAGFVLGGSACVSPARCGCRHAGRYYPQGAEFHPESSACHRRCRCVSGGAVVCRDHACGPHEECRLEAGVLACQPVAYGLLVVSGDPHYVTFDGRSFGLAGHACSYVLARLCAASDRLADFTVLLEHGGGDGGRPALVERVETSIHGHAVVMARGRPWEVTVSGGGGDGTRHTRRLRVSQEGTNIILQSAAGLRLLYNSATYLQLTIPATYRGHLCGLGGNYNGDPADDFRSPDGTLAASARDFIASWQTPPGGNCPSDLRADGDSRPPCATDAAALDATAARDSCGLLRDPTGPFGLCHPRVNPAEYFRHCLHDVCAAAGADAGHVLCHSLQAYAAACQAAGARLGAWRTQEFC</sequence>
<dbReference type="GO" id="GO:0005201">
    <property type="term" value="F:extracellular matrix structural constituent"/>
    <property type="evidence" value="ECO:0007669"/>
    <property type="project" value="TreeGrafter"/>
</dbReference>
<gene>
    <name evidence="9" type="primary">Fcgbp_1</name>
    <name evidence="9" type="ORF">HALSEN_R08707</name>
</gene>
<evidence type="ECO:0000259" key="8">
    <source>
        <dbReference type="PROSITE" id="PS51233"/>
    </source>
</evidence>
<dbReference type="InterPro" id="IPR002919">
    <property type="entry name" value="TIL_dom"/>
</dbReference>
<dbReference type="PANTHER" id="PTHR46160:SF3">
    <property type="entry name" value="ALPHA-TECTORIN"/>
    <property type="match status" value="1"/>
</dbReference>
<organism evidence="9 10">
    <name type="scientific">Halcyon senegalensis</name>
    <dbReference type="NCBI Taxonomy" id="342381"/>
    <lineage>
        <taxon>Eukaryota</taxon>
        <taxon>Metazoa</taxon>
        <taxon>Chordata</taxon>
        <taxon>Craniata</taxon>
        <taxon>Vertebrata</taxon>
        <taxon>Euteleostomi</taxon>
        <taxon>Archelosauria</taxon>
        <taxon>Archosauria</taxon>
        <taxon>Dinosauria</taxon>
        <taxon>Saurischia</taxon>
        <taxon>Theropoda</taxon>
        <taxon>Coelurosauria</taxon>
        <taxon>Aves</taxon>
        <taxon>Neognathae</taxon>
        <taxon>Neoaves</taxon>
        <taxon>Telluraves</taxon>
        <taxon>Coraciimorphae</taxon>
        <taxon>Coraciiformes</taxon>
        <taxon>Alcedinidae</taxon>
        <taxon>Halcyon</taxon>
    </lineage>
</organism>
<evidence type="ECO:0000256" key="1">
    <source>
        <dbReference type="ARBA" id="ARBA00004236"/>
    </source>
</evidence>
<evidence type="ECO:0000256" key="3">
    <source>
        <dbReference type="ARBA" id="ARBA00022729"/>
    </source>
</evidence>
<evidence type="ECO:0000256" key="6">
    <source>
        <dbReference type="ARBA" id="ARBA00023157"/>
    </source>
</evidence>
<dbReference type="InterPro" id="IPR001007">
    <property type="entry name" value="VWF_dom"/>
</dbReference>
<evidence type="ECO:0000313" key="9">
    <source>
        <dbReference type="EMBL" id="NXD88747.1"/>
    </source>
</evidence>
<evidence type="ECO:0000256" key="5">
    <source>
        <dbReference type="ARBA" id="ARBA00023136"/>
    </source>
</evidence>
<feature type="non-terminal residue" evidence="9">
    <location>
        <position position="1"/>
    </location>
</feature>
<proteinExistence type="predicted"/>
<dbReference type="SMART" id="SM00216">
    <property type="entry name" value="VWD"/>
    <property type="match status" value="1"/>
</dbReference>
<feature type="non-terminal residue" evidence="9">
    <location>
        <position position="559"/>
    </location>
</feature>
<dbReference type="GO" id="GO:0005886">
    <property type="term" value="C:plasma membrane"/>
    <property type="evidence" value="ECO:0007669"/>
    <property type="project" value="UniProtKB-SubCell"/>
</dbReference>
<feature type="domain" description="VWFD" evidence="8">
    <location>
        <begin position="1"/>
        <end position="71"/>
    </location>
</feature>
<evidence type="ECO:0000256" key="2">
    <source>
        <dbReference type="ARBA" id="ARBA00022475"/>
    </source>
</evidence>
<dbReference type="SMART" id="SM00215">
    <property type="entry name" value="VWC_out"/>
    <property type="match status" value="1"/>
</dbReference>
<protein>
    <submittedName>
        <fullName evidence="9">FCGBP protein</fullName>
    </submittedName>
</protein>
<dbReference type="EMBL" id="WBNJ01001489">
    <property type="protein sequence ID" value="NXD88747.1"/>
    <property type="molecule type" value="Genomic_DNA"/>
</dbReference>
<evidence type="ECO:0000313" key="10">
    <source>
        <dbReference type="Proteomes" id="UP000648918"/>
    </source>
</evidence>
<dbReference type="InterPro" id="IPR001846">
    <property type="entry name" value="VWF_type-D"/>
</dbReference>
<keyword evidence="3" id="KW-0732">Signal</keyword>
<dbReference type="FunFam" id="2.10.25.10:FF:000055">
    <property type="entry name" value="alpha-tectorin isoform X1"/>
    <property type="match status" value="1"/>
</dbReference>
<dbReference type="InterPro" id="IPR036084">
    <property type="entry name" value="Ser_inhib-like_sf"/>
</dbReference>
<keyword evidence="7" id="KW-0325">Glycoprotein</keyword>
<dbReference type="InterPro" id="IPR014853">
    <property type="entry name" value="VWF/SSPO/ZAN-like_Cys-rich_dom"/>
</dbReference>
<dbReference type="Pfam" id="PF08742">
    <property type="entry name" value="C8"/>
    <property type="match status" value="2"/>
</dbReference>
<keyword evidence="10" id="KW-1185">Reference proteome</keyword>
<keyword evidence="2" id="KW-1003">Cell membrane</keyword>
<accession>A0A851Z8Y4</accession>
<dbReference type="Gene3D" id="2.10.25.10">
    <property type="entry name" value="Laminin"/>
    <property type="match status" value="1"/>
</dbReference>
<keyword evidence="5" id="KW-0472">Membrane</keyword>
<dbReference type="InterPro" id="IPR025615">
    <property type="entry name" value="TILa_dom"/>
</dbReference>
<evidence type="ECO:0000256" key="7">
    <source>
        <dbReference type="ARBA" id="ARBA00023180"/>
    </source>
</evidence>
<dbReference type="Pfam" id="PF01826">
    <property type="entry name" value="TIL"/>
    <property type="match status" value="1"/>
</dbReference>
<dbReference type="PANTHER" id="PTHR46160">
    <property type="entry name" value="ALPHA-TECTORIN-RELATED"/>
    <property type="match status" value="1"/>
</dbReference>
<dbReference type="Pfam" id="PF00094">
    <property type="entry name" value="VWD"/>
    <property type="match status" value="2"/>
</dbReference>
<feature type="domain" description="VWFD" evidence="8">
    <location>
        <begin position="283"/>
        <end position="461"/>
    </location>
</feature>
<comment type="caution">
    <text evidence="9">The sequence shown here is derived from an EMBL/GenBank/DDBJ whole genome shotgun (WGS) entry which is preliminary data.</text>
</comment>
<dbReference type="SUPFAM" id="SSF57567">
    <property type="entry name" value="Serine protease inhibitors"/>
    <property type="match status" value="1"/>
</dbReference>
<dbReference type="SMART" id="SM00832">
    <property type="entry name" value="C8"/>
    <property type="match status" value="2"/>
</dbReference>
<dbReference type="InterPro" id="IPR052749">
    <property type="entry name" value="Alpha-tectorin"/>
</dbReference>
<dbReference type="OrthoDB" id="6236007at2759"/>
<keyword evidence="4" id="KW-0677">Repeat</keyword>
<dbReference type="AlphaFoldDB" id="A0A851Z8Y4"/>
<name>A0A851Z8Y4_9AVES</name>
<comment type="subcellular location">
    <subcellularLocation>
        <location evidence="1">Cell membrane</location>
    </subcellularLocation>
</comment>
<dbReference type="Proteomes" id="UP000648918">
    <property type="component" value="Unassembled WGS sequence"/>
</dbReference>